<accession>A0AAQ3QB86</accession>
<sequence length="120" mass="13517">MLKDDIASSWLIKLCEGDEERVAAVLLRFFLCWFAGTVTAPPARMTATSRRPSRSRLLPYSPSSFEARYRPASCSCSRYRLCVRRRTSSSWSRPLQPVSFSPPGSSTYCRTPSKPHLAVP</sequence>
<gene>
    <name evidence="2" type="ORF">Cni_G15083</name>
</gene>
<proteinExistence type="predicted"/>
<dbReference type="AlphaFoldDB" id="A0AAQ3QB86"/>
<evidence type="ECO:0000313" key="3">
    <source>
        <dbReference type="Proteomes" id="UP001327560"/>
    </source>
</evidence>
<evidence type="ECO:0000313" key="2">
    <source>
        <dbReference type="EMBL" id="WOL06351.1"/>
    </source>
</evidence>
<protein>
    <submittedName>
        <fullName evidence="2">Uncharacterized protein</fullName>
    </submittedName>
</protein>
<keyword evidence="3" id="KW-1185">Reference proteome</keyword>
<organism evidence="2 3">
    <name type="scientific">Canna indica</name>
    <name type="common">Indian-shot</name>
    <dbReference type="NCBI Taxonomy" id="4628"/>
    <lineage>
        <taxon>Eukaryota</taxon>
        <taxon>Viridiplantae</taxon>
        <taxon>Streptophyta</taxon>
        <taxon>Embryophyta</taxon>
        <taxon>Tracheophyta</taxon>
        <taxon>Spermatophyta</taxon>
        <taxon>Magnoliopsida</taxon>
        <taxon>Liliopsida</taxon>
        <taxon>Zingiberales</taxon>
        <taxon>Cannaceae</taxon>
        <taxon>Canna</taxon>
    </lineage>
</organism>
<reference evidence="2 3" key="1">
    <citation type="submission" date="2023-10" db="EMBL/GenBank/DDBJ databases">
        <title>Chromosome-scale genome assembly provides insights into flower coloration mechanisms of Canna indica.</title>
        <authorList>
            <person name="Li C."/>
        </authorList>
    </citation>
    <scope>NUCLEOTIDE SEQUENCE [LARGE SCALE GENOMIC DNA]</scope>
    <source>
        <tissue evidence="2">Flower</tissue>
    </source>
</reference>
<evidence type="ECO:0000256" key="1">
    <source>
        <dbReference type="SAM" id="MobiDB-lite"/>
    </source>
</evidence>
<dbReference type="Proteomes" id="UP001327560">
    <property type="component" value="Chromosome 4"/>
</dbReference>
<name>A0AAQ3QB86_9LILI</name>
<feature type="compositionally biased region" description="Polar residues" evidence="1">
    <location>
        <begin position="88"/>
        <end position="110"/>
    </location>
</feature>
<feature type="region of interest" description="Disordered" evidence="1">
    <location>
        <begin position="86"/>
        <end position="120"/>
    </location>
</feature>
<dbReference type="EMBL" id="CP136893">
    <property type="protein sequence ID" value="WOL06351.1"/>
    <property type="molecule type" value="Genomic_DNA"/>
</dbReference>